<feature type="signal peptide" evidence="1">
    <location>
        <begin position="1"/>
        <end position="27"/>
    </location>
</feature>
<reference evidence="2" key="1">
    <citation type="submission" date="2019-12" db="EMBL/GenBank/DDBJ databases">
        <title>An insight into the sialome of adult female Ixodes ricinus ticks feeding for 6 days.</title>
        <authorList>
            <person name="Perner J."/>
            <person name="Ribeiro J.M.C."/>
        </authorList>
    </citation>
    <scope>NUCLEOTIDE SEQUENCE</scope>
    <source>
        <strain evidence="2">Semi-engorged</strain>
        <tissue evidence="2">Salivary glands</tissue>
    </source>
</reference>
<evidence type="ECO:0000256" key="1">
    <source>
        <dbReference type="SAM" id="SignalP"/>
    </source>
</evidence>
<accession>A0A6B0U5M6</accession>
<organism evidence="2">
    <name type="scientific">Ixodes ricinus</name>
    <name type="common">Common tick</name>
    <name type="synonym">Acarus ricinus</name>
    <dbReference type="NCBI Taxonomy" id="34613"/>
    <lineage>
        <taxon>Eukaryota</taxon>
        <taxon>Metazoa</taxon>
        <taxon>Ecdysozoa</taxon>
        <taxon>Arthropoda</taxon>
        <taxon>Chelicerata</taxon>
        <taxon>Arachnida</taxon>
        <taxon>Acari</taxon>
        <taxon>Parasitiformes</taxon>
        <taxon>Ixodida</taxon>
        <taxon>Ixodoidea</taxon>
        <taxon>Ixodidae</taxon>
        <taxon>Ixodinae</taxon>
        <taxon>Ixodes</taxon>
    </lineage>
</organism>
<evidence type="ECO:0000313" key="2">
    <source>
        <dbReference type="EMBL" id="MXU85661.1"/>
    </source>
</evidence>
<sequence length="87" mass="10482">MFRTWFLMPWCRMEFLLVLQMIKSAHCTMTMETKKAVWQVYSRVLRFLYVHSWPYESMRSLTALESQCLRRPSSLLGQKPLSPMMTK</sequence>
<proteinExistence type="predicted"/>
<dbReference type="EMBL" id="GIFC01003578">
    <property type="protein sequence ID" value="MXU85661.1"/>
    <property type="molecule type" value="Transcribed_RNA"/>
</dbReference>
<protein>
    <submittedName>
        <fullName evidence="2">Putative secreted protein</fullName>
    </submittedName>
</protein>
<name>A0A6B0U5M6_IXORI</name>
<keyword evidence="1" id="KW-0732">Signal</keyword>
<dbReference type="AlphaFoldDB" id="A0A6B0U5M6"/>
<feature type="chain" id="PRO_5025602862" evidence="1">
    <location>
        <begin position="28"/>
        <end position="87"/>
    </location>
</feature>